<dbReference type="PROSITE" id="PS51318">
    <property type="entry name" value="TAT"/>
    <property type="match status" value="1"/>
</dbReference>
<evidence type="ECO:0000313" key="3">
    <source>
        <dbReference type="Proteomes" id="UP001139384"/>
    </source>
</evidence>
<protein>
    <submittedName>
        <fullName evidence="2">Extracellular solute-binding protein</fullName>
    </submittedName>
</protein>
<sequence>MRSRREFVAALAALTVTASLAGCGGGSGSSGKTTITYFSWNNQKVMTPIIEAFEKANPDIHIDISAAQGQANDYAQTLTTRIAGNQVPDVFHMSIETRSAVMDGGFARDITHESFMKGIDPTASTLYTRDGKVYGMAPTAWAGGIVYNKKLLAKAGYSSVPTTWDEFLKMGRKLADSGVTAYMEDPSVVSGSFGPMLGGYYAKQGMKTGDDAIFEGKTTFEKVWTPLIEQWDRLVSEGVMPKNVVGVNTDQIKQSFMTDQLAMFRSGPWDFADLDSAGIDYGVAPFPALPGGEPFVGGGPDSPYVISSKISGTKLKAAEKFLSFVNSTEGLKLAQENMNQISTSANYDSKVPPQLQDVYTKYIKTGKYYWVNWPKGGTVMGQEIASQWQLLIQGKETPRSVAQNLDKKWKSQ</sequence>
<keyword evidence="1" id="KW-0732">Signal</keyword>
<keyword evidence="3" id="KW-1185">Reference proteome</keyword>
<dbReference type="PANTHER" id="PTHR43649:SF12">
    <property type="entry name" value="DIACETYLCHITOBIOSE BINDING PROTEIN DASA"/>
    <property type="match status" value="1"/>
</dbReference>
<dbReference type="PROSITE" id="PS51257">
    <property type="entry name" value="PROKAR_LIPOPROTEIN"/>
    <property type="match status" value="1"/>
</dbReference>
<accession>A0A9X1TH44</accession>
<evidence type="ECO:0000256" key="1">
    <source>
        <dbReference type="SAM" id="SignalP"/>
    </source>
</evidence>
<name>A0A9X1TH44_STRM4</name>
<dbReference type="InterPro" id="IPR006311">
    <property type="entry name" value="TAT_signal"/>
</dbReference>
<dbReference type="EMBL" id="JAKEIP010000004">
    <property type="protein sequence ID" value="MCF1592346.1"/>
    <property type="molecule type" value="Genomic_DNA"/>
</dbReference>
<feature type="signal peptide" evidence="1">
    <location>
        <begin position="1"/>
        <end position="21"/>
    </location>
</feature>
<comment type="caution">
    <text evidence="2">The sequence shown here is derived from an EMBL/GenBank/DDBJ whole genome shotgun (WGS) entry which is preliminary data.</text>
</comment>
<dbReference type="Pfam" id="PF01547">
    <property type="entry name" value="SBP_bac_1"/>
    <property type="match status" value="1"/>
</dbReference>
<proteinExistence type="predicted"/>
<dbReference type="SUPFAM" id="SSF53850">
    <property type="entry name" value="Periplasmic binding protein-like II"/>
    <property type="match status" value="1"/>
</dbReference>
<reference evidence="2" key="1">
    <citation type="submission" date="2022-01" db="EMBL/GenBank/DDBJ databases">
        <title>Draft Genome Sequences of Seven Type Strains of the Genus Streptomyces.</title>
        <authorList>
            <person name="Aziz S."/>
            <person name="Coretto E."/>
            <person name="Chronakova A."/>
            <person name="Sproer C."/>
            <person name="Huber K."/>
            <person name="Nouioui I."/>
            <person name="Gross H."/>
        </authorList>
    </citation>
    <scope>NUCLEOTIDE SEQUENCE</scope>
    <source>
        <strain evidence="2">DSM 103493</strain>
    </source>
</reference>
<gene>
    <name evidence="2" type="ORF">L0P92_02000</name>
</gene>
<dbReference type="RefSeq" id="WP_234760646.1">
    <property type="nucleotide sequence ID" value="NZ_JAKEIP010000004.1"/>
</dbReference>
<dbReference type="AlphaFoldDB" id="A0A9X1TH44"/>
<feature type="chain" id="PRO_5040953412" evidence="1">
    <location>
        <begin position="22"/>
        <end position="412"/>
    </location>
</feature>
<organism evidence="2 3">
    <name type="scientific">Streptomyces muensis</name>
    <dbReference type="NCBI Taxonomy" id="1077944"/>
    <lineage>
        <taxon>Bacteria</taxon>
        <taxon>Bacillati</taxon>
        <taxon>Actinomycetota</taxon>
        <taxon>Actinomycetes</taxon>
        <taxon>Kitasatosporales</taxon>
        <taxon>Streptomycetaceae</taxon>
        <taxon>Streptomyces</taxon>
    </lineage>
</organism>
<dbReference type="Gene3D" id="3.40.190.10">
    <property type="entry name" value="Periplasmic binding protein-like II"/>
    <property type="match status" value="2"/>
</dbReference>
<dbReference type="InterPro" id="IPR050490">
    <property type="entry name" value="Bact_solute-bd_prot1"/>
</dbReference>
<dbReference type="InterPro" id="IPR006059">
    <property type="entry name" value="SBP"/>
</dbReference>
<evidence type="ECO:0000313" key="2">
    <source>
        <dbReference type="EMBL" id="MCF1592346.1"/>
    </source>
</evidence>
<dbReference type="Proteomes" id="UP001139384">
    <property type="component" value="Unassembled WGS sequence"/>
</dbReference>
<dbReference type="PANTHER" id="PTHR43649">
    <property type="entry name" value="ARABINOSE-BINDING PROTEIN-RELATED"/>
    <property type="match status" value="1"/>
</dbReference>